<dbReference type="InterPro" id="IPR014729">
    <property type="entry name" value="Rossmann-like_a/b/a_fold"/>
</dbReference>
<gene>
    <name evidence="2" type="ORF">NCTC13156_00951</name>
</gene>
<evidence type="ECO:0000313" key="3">
    <source>
        <dbReference type="Proteomes" id="UP000255269"/>
    </source>
</evidence>
<dbReference type="Pfam" id="PF00582">
    <property type="entry name" value="Usp"/>
    <property type="match status" value="1"/>
</dbReference>
<dbReference type="SUPFAM" id="SSF52402">
    <property type="entry name" value="Adenine nucleotide alpha hydrolases-like"/>
    <property type="match status" value="2"/>
</dbReference>
<dbReference type="InterPro" id="IPR006015">
    <property type="entry name" value="Universal_stress_UspA"/>
</dbReference>
<dbReference type="Proteomes" id="UP000255269">
    <property type="component" value="Unassembled WGS sequence"/>
</dbReference>
<comment type="similarity">
    <text evidence="1">Belongs to the universal stress protein A family.</text>
</comment>
<dbReference type="PANTHER" id="PTHR46268">
    <property type="entry name" value="STRESS RESPONSE PROTEIN NHAX"/>
    <property type="match status" value="1"/>
</dbReference>
<evidence type="ECO:0000256" key="1">
    <source>
        <dbReference type="ARBA" id="ARBA00008791"/>
    </source>
</evidence>
<name>A0A1C0W351_9HELI</name>
<reference evidence="2 3" key="1">
    <citation type="submission" date="2018-06" db="EMBL/GenBank/DDBJ databases">
        <authorList>
            <consortium name="Pathogen Informatics"/>
            <person name="Doyle S."/>
        </authorList>
    </citation>
    <scope>NUCLEOTIDE SEQUENCE [LARGE SCALE GENOMIC DNA]</scope>
    <source>
        <strain evidence="2 3">NCTC13156</strain>
    </source>
</reference>
<dbReference type="Gene3D" id="3.40.50.620">
    <property type="entry name" value="HUPs"/>
    <property type="match status" value="2"/>
</dbReference>
<dbReference type="AlphaFoldDB" id="A0A1C0W351"/>
<dbReference type="RefSeq" id="WP_065828008.1">
    <property type="nucleotide sequence ID" value="NZ_CALUQK010000011.1"/>
</dbReference>
<proteinExistence type="inferred from homology"/>
<protein>
    <submittedName>
        <fullName evidence="2">Universal stress protein family</fullName>
    </submittedName>
</protein>
<dbReference type="PRINTS" id="PR01438">
    <property type="entry name" value="UNVRSLSTRESS"/>
</dbReference>
<dbReference type="PANTHER" id="PTHR46268:SF15">
    <property type="entry name" value="UNIVERSAL STRESS PROTEIN HP_0031"/>
    <property type="match status" value="1"/>
</dbReference>
<organism evidence="2 3">
    <name type="scientific">Helicobacter pullorum</name>
    <dbReference type="NCBI Taxonomy" id="35818"/>
    <lineage>
        <taxon>Bacteria</taxon>
        <taxon>Pseudomonadati</taxon>
        <taxon>Campylobacterota</taxon>
        <taxon>Epsilonproteobacteria</taxon>
        <taxon>Campylobacterales</taxon>
        <taxon>Helicobacteraceae</taxon>
        <taxon>Helicobacter</taxon>
    </lineage>
</organism>
<dbReference type="CDD" id="cd00293">
    <property type="entry name" value="USP-like"/>
    <property type="match status" value="2"/>
</dbReference>
<sequence length="274" mass="31076">MKNRIAVATDFSKKSLMALTKAIYLAKKFQCPLDVLHIVEYSIFHNPKKDKKAGKEALAKFIEDNFPNLEIEMRQFCYVGTIHKEINKHIKEYKCQILCVGATGETQHLTDILLGSVTKQIIKKSSIPVLVAKNESLPDYINIFSPTDFSDSSAKIAKIAKRIFPEAHLIFYHMINRPFEIRLGHYGADDEQITNFNQNAENKAKEIAKKFLKNFQGSKKEMILDSGILSYTRLLSVAESKNASLIALPTSGKISFFALDVLENSKIDVLIWKF</sequence>
<evidence type="ECO:0000313" key="2">
    <source>
        <dbReference type="EMBL" id="STQ88120.1"/>
    </source>
</evidence>
<accession>A0A1C0W351</accession>
<dbReference type="EMBL" id="UGJF01000001">
    <property type="protein sequence ID" value="STQ88120.1"/>
    <property type="molecule type" value="Genomic_DNA"/>
</dbReference>
<dbReference type="OrthoDB" id="5343004at2"/>
<dbReference type="InterPro" id="IPR006016">
    <property type="entry name" value="UspA"/>
</dbReference>